<comment type="caution">
    <text evidence="1">The sequence shown here is derived from an EMBL/GenBank/DDBJ whole genome shotgun (WGS) entry which is preliminary data.</text>
</comment>
<proteinExistence type="predicted"/>
<evidence type="ECO:0008006" key="3">
    <source>
        <dbReference type="Google" id="ProtNLM"/>
    </source>
</evidence>
<evidence type="ECO:0000313" key="1">
    <source>
        <dbReference type="EMBL" id="CAG7593098.1"/>
    </source>
</evidence>
<dbReference type="Proteomes" id="UP000837675">
    <property type="component" value="Unassembled WGS sequence"/>
</dbReference>
<accession>A0A8S4C3Z8</accession>
<dbReference type="AlphaFoldDB" id="A0A8S4C3Z8"/>
<organism evidence="1 2">
    <name type="scientific">Hyalomma marginatum</name>
    <dbReference type="NCBI Taxonomy" id="34627"/>
    <lineage>
        <taxon>Eukaryota</taxon>
        <taxon>Metazoa</taxon>
        <taxon>Ecdysozoa</taxon>
        <taxon>Arthropoda</taxon>
        <taxon>Chelicerata</taxon>
        <taxon>Arachnida</taxon>
        <taxon>Acari</taxon>
        <taxon>Parasitiformes</taxon>
        <taxon>Ixodida</taxon>
        <taxon>Ixodoidea</taxon>
        <taxon>Ixodidae</taxon>
        <taxon>Hyalomminae</taxon>
        <taxon>Hyalomma</taxon>
    </lineage>
</organism>
<reference evidence="1" key="1">
    <citation type="submission" date="2021-06" db="EMBL/GenBank/DDBJ databases">
        <authorList>
            <person name="Nardi T."/>
            <person name="Nardi T."/>
        </authorList>
    </citation>
    <scope>NUCLEOTIDE SEQUENCE</scope>
</reference>
<keyword evidence="2" id="KW-1185">Reference proteome</keyword>
<evidence type="ECO:0000313" key="2">
    <source>
        <dbReference type="Proteomes" id="UP000837675"/>
    </source>
</evidence>
<gene>
    <name evidence="1" type="ORF">MHYMCMPASI_00664</name>
</gene>
<sequence length="129" mass="14814">MINAYANFAQKYCENFVSQENLDNLNKMMNKSIEAFAAMNQVVMQSLASAVNRNTEFAKKQIQRSNECVTSQDRAHTCSFHIMGFWQDYNGAVKDAMEINTKLHKDLFETYSSKMNMTADGFEKANKQK</sequence>
<name>A0A8S4C3Z8_9ACAR</name>
<dbReference type="EMBL" id="CAJVAF010000294">
    <property type="protein sequence ID" value="CAG7593098.1"/>
    <property type="molecule type" value="Genomic_DNA"/>
</dbReference>
<protein>
    <recommendedName>
        <fullName evidence="3">Phasin domain-containing protein</fullName>
    </recommendedName>
</protein>